<keyword evidence="1" id="KW-0378">Hydrolase</keyword>
<dbReference type="GO" id="GO:0004386">
    <property type="term" value="F:helicase activity"/>
    <property type="evidence" value="ECO:0007669"/>
    <property type="project" value="UniProtKB-KW"/>
</dbReference>
<accession>A0A8B0SRW4</accession>
<keyword evidence="1" id="KW-0547">Nucleotide-binding</keyword>
<geneLocation type="plasmid" evidence="1">
    <name>p17-15-vir-like</name>
</geneLocation>
<keyword evidence="1" id="KW-0347">Helicase</keyword>
<reference evidence="1" key="1">
    <citation type="submission" date="2020-01" db="EMBL/GenBank/DDBJ databases">
        <authorList>
            <person name="Qin S."/>
        </authorList>
    </citation>
    <scope>NUCLEOTIDE SEQUENCE</scope>
    <source>
        <strain evidence="1">CVir17-16-YZ6g</strain>
        <plasmid evidence="1">p17-15-vir-like</plasmid>
    </source>
</reference>
<protein>
    <submittedName>
        <fullName evidence="1">DinG family ATP-dependent helicase YoaA</fullName>
    </submittedName>
</protein>
<name>A0A8B0SRW4_KLEPN</name>
<proteinExistence type="predicted"/>
<keyword evidence="1" id="KW-0067">ATP-binding</keyword>
<dbReference type="EMBL" id="MN956836">
    <property type="protein sequence ID" value="QTX13741.1"/>
    <property type="molecule type" value="Genomic_DNA"/>
</dbReference>
<sequence>MIATNSHALMHQIFRSDRPLLEQIAEQCGIKSYFFSRLMGESKLRIPGESTWTVTHGRIYRSGYG</sequence>
<keyword evidence="1" id="KW-0614">Plasmid</keyword>
<dbReference type="AlphaFoldDB" id="A0A8B0SRW4"/>
<organism evidence="1">
    <name type="scientific">Klebsiella pneumoniae</name>
    <dbReference type="NCBI Taxonomy" id="573"/>
    <lineage>
        <taxon>Bacteria</taxon>
        <taxon>Pseudomonadati</taxon>
        <taxon>Pseudomonadota</taxon>
        <taxon>Gammaproteobacteria</taxon>
        <taxon>Enterobacterales</taxon>
        <taxon>Enterobacteriaceae</taxon>
        <taxon>Klebsiella/Raoultella group</taxon>
        <taxon>Klebsiella</taxon>
        <taxon>Klebsiella pneumoniae complex</taxon>
    </lineage>
</organism>
<evidence type="ECO:0000313" key="1">
    <source>
        <dbReference type="EMBL" id="QTX13741.1"/>
    </source>
</evidence>